<name>A0A7I4Z2A7_HAECO</name>
<accession>A0A7I4Z2A7</accession>
<evidence type="ECO:0000313" key="2">
    <source>
        <dbReference type="Proteomes" id="UP000025227"/>
    </source>
</evidence>
<dbReference type="Proteomes" id="UP000025227">
    <property type="component" value="Unplaced"/>
</dbReference>
<organism evidence="2 3">
    <name type="scientific">Haemonchus contortus</name>
    <name type="common">Barber pole worm</name>
    <dbReference type="NCBI Taxonomy" id="6289"/>
    <lineage>
        <taxon>Eukaryota</taxon>
        <taxon>Metazoa</taxon>
        <taxon>Ecdysozoa</taxon>
        <taxon>Nematoda</taxon>
        <taxon>Chromadorea</taxon>
        <taxon>Rhabditida</taxon>
        <taxon>Rhabditina</taxon>
        <taxon>Rhabditomorpha</taxon>
        <taxon>Strongyloidea</taxon>
        <taxon>Trichostrongylidae</taxon>
        <taxon>Haemonchus</taxon>
    </lineage>
</organism>
<sequence length="131" mass="13704">MKTPARRNAAVVASTTTCCSVTNAGKPNSLRSDTASEAGSSPAVYTTQRAVIPFNQSPQFNKPSTVPTCSTPTSLHNSTSILQFQRAAHQPVSTIQQALTLQAAPPEYHRLRIAGYDPLTTSPGGGGPPGR</sequence>
<feature type="compositionally biased region" description="Polar residues" evidence="1">
    <location>
        <begin position="25"/>
        <end position="42"/>
    </location>
</feature>
<dbReference type="WBParaSite" id="HCON_00181990-00001">
    <property type="protein sequence ID" value="HCON_00181990-00001"/>
    <property type="gene ID" value="HCON_00181990"/>
</dbReference>
<feature type="region of interest" description="Disordered" evidence="1">
    <location>
        <begin position="22"/>
        <end position="42"/>
    </location>
</feature>
<keyword evidence="2" id="KW-1185">Reference proteome</keyword>
<proteinExistence type="predicted"/>
<protein>
    <submittedName>
        <fullName evidence="3">Uncharacterized protein</fullName>
    </submittedName>
</protein>
<reference evidence="3" key="1">
    <citation type="submission" date="2020-12" db="UniProtKB">
        <authorList>
            <consortium name="WormBaseParasite"/>
        </authorList>
    </citation>
    <scope>IDENTIFICATION</scope>
    <source>
        <strain evidence="3">MHco3</strain>
    </source>
</reference>
<evidence type="ECO:0000256" key="1">
    <source>
        <dbReference type="SAM" id="MobiDB-lite"/>
    </source>
</evidence>
<dbReference type="AlphaFoldDB" id="A0A7I4Z2A7"/>
<evidence type="ECO:0000313" key="3">
    <source>
        <dbReference type="WBParaSite" id="HCON_00181990-00001"/>
    </source>
</evidence>